<feature type="region of interest" description="Disordered" evidence="1">
    <location>
        <begin position="1"/>
        <end position="92"/>
    </location>
</feature>
<evidence type="ECO:0000313" key="3">
    <source>
        <dbReference type="Proteomes" id="UP000774617"/>
    </source>
</evidence>
<sequence>MTRRRNNKNRYGPGQSGGNGQHNDFYKITSGQKSGKANQYGGSRNDGSSNKGKQGHSKNRPTDRKSKKRRDGKKNDKKISQHNPEAPRDEFRSNQNNFQSEHFHKYFDPENISYYPDQYNFTHPFSPEVNTNGFLAAQFQGQVNLRYYYETRFKWTRDADGDMVMVDLATSRPVWYRGPWQNPFYEETFEPRPMEGVELLDDASQSEIMKKSFMEDFGSSRRARIPGGILRTPTLAFAENPEPPEQTSYVLRYKARFLDDPVTQVQPVERWISEATRNGLWHTPLMDAPFADARRLYDLHPKMLQAVLETLIRKVRQDSLVGSNEAVDETAMATPAEPLQHRRSYLNCTFVDSASTSNYNISPTTQVPKIAHTDSMEESSVENYREVRNPPAPPQPPQPPQNRTQSMAYCILNCVHCKTLSAELTEKDSEVRRLIEKLVETGLEIVKISPGAIAGVKRKLSEAVMDHEGDVVMRDVRHRPEDWGSFTPVAERLGSLWTNDATRRRILDARGFKAAIEEEEAEGEEEEGTEVDEAGLASAIIETMGAEDF</sequence>
<dbReference type="Proteomes" id="UP000774617">
    <property type="component" value="Unassembled WGS sequence"/>
</dbReference>
<proteinExistence type="predicted"/>
<comment type="caution">
    <text evidence="2">The sequence shown here is derived from an EMBL/GenBank/DDBJ whole genome shotgun (WGS) entry which is preliminary data.</text>
</comment>
<keyword evidence="3" id="KW-1185">Reference proteome</keyword>
<gene>
    <name evidence="2" type="ORF">B0J12DRAFT_739063</name>
</gene>
<evidence type="ECO:0000256" key="1">
    <source>
        <dbReference type="SAM" id="MobiDB-lite"/>
    </source>
</evidence>
<accession>A0ABQ8GFX0</accession>
<reference evidence="2 3" key="1">
    <citation type="journal article" date="2021" name="Nat. Commun.">
        <title>Genetic determinants of endophytism in the Arabidopsis root mycobiome.</title>
        <authorList>
            <person name="Mesny F."/>
            <person name="Miyauchi S."/>
            <person name="Thiergart T."/>
            <person name="Pickel B."/>
            <person name="Atanasova L."/>
            <person name="Karlsson M."/>
            <person name="Huettel B."/>
            <person name="Barry K.W."/>
            <person name="Haridas S."/>
            <person name="Chen C."/>
            <person name="Bauer D."/>
            <person name="Andreopoulos W."/>
            <person name="Pangilinan J."/>
            <person name="LaButti K."/>
            <person name="Riley R."/>
            <person name="Lipzen A."/>
            <person name="Clum A."/>
            <person name="Drula E."/>
            <person name="Henrissat B."/>
            <person name="Kohler A."/>
            <person name="Grigoriev I.V."/>
            <person name="Martin F.M."/>
            <person name="Hacquard S."/>
        </authorList>
    </citation>
    <scope>NUCLEOTIDE SEQUENCE [LARGE SCALE GENOMIC DNA]</scope>
    <source>
        <strain evidence="2 3">MPI-SDFR-AT-0080</strain>
    </source>
</reference>
<dbReference type="EMBL" id="JAGTJR010000009">
    <property type="protein sequence ID" value="KAH7054549.1"/>
    <property type="molecule type" value="Genomic_DNA"/>
</dbReference>
<protein>
    <submittedName>
        <fullName evidence="2">Uncharacterized protein</fullName>
    </submittedName>
</protein>
<feature type="region of interest" description="Disordered" evidence="1">
    <location>
        <begin position="362"/>
        <end position="404"/>
    </location>
</feature>
<feature type="compositionally biased region" description="Basic and acidic residues" evidence="1">
    <location>
        <begin position="73"/>
        <end position="92"/>
    </location>
</feature>
<feature type="compositionally biased region" description="Pro residues" evidence="1">
    <location>
        <begin position="390"/>
        <end position="400"/>
    </location>
</feature>
<name>A0ABQ8GFX0_9PEZI</name>
<feature type="compositionally biased region" description="Polar residues" evidence="1">
    <location>
        <begin position="29"/>
        <end position="52"/>
    </location>
</feature>
<organism evidence="2 3">
    <name type="scientific">Macrophomina phaseolina</name>
    <dbReference type="NCBI Taxonomy" id="35725"/>
    <lineage>
        <taxon>Eukaryota</taxon>
        <taxon>Fungi</taxon>
        <taxon>Dikarya</taxon>
        <taxon>Ascomycota</taxon>
        <taxon>Pezizomycotina</taxon>
        <taxon>Dothideomycetes</taxon>
        <taxon>Dothideomycetes incertae sedis</taxon>
        <taxon>Botryosphaeriales</taxon>
        <taxon>Botryosphaeriaceae</taxon>
        <taxon>Macrophomina</taxon>
    </lineage>
</organism>
<evidence type="ECO:0000313" key="2">
    <source>
        <dbReference type="EMBL" id="KAH7054549.1"/>
    </source>
</evidence>
<feature type="compositionally biased region" description="Basic residues" evidence="1">
    <location>
        <begin position="53"/>
        <end position="72"/>
    </location>
</feature>